<evidence type="ECO:0000313" key="2">
    <source>
        <dbReference type="Proteomes" id="UP001168098"/>
    </source>
</evidence>
<keyword evidence="2" id="KW-1185">Reference proteome</keyword>
<dbReference type="EMBL" id="JARBHA010000014">
    <property type="protein sequence ID" value="KAJ9682001.1"/>
    <property type="molecule type" value="Genomic_DNA"/>
</dbReference>
<dbReference type="Proteomes" id="UP001168098">
    <property type="component" value="Unassembled WGS sequence"/>
</dbReference>
<protein>
    <submittedName>
        <fullName evidence="1">Uncharacterized protein</fullName>
    </submittedName>
</protein>
<dbReference type="AlphaFoldDB" id="A0AA39DFD5"/>
<reference evidence="1 2" key="1">
    <citation type="journal article" date="2023" name="BMC Biotechnol.">
        <title>Vitis rotundifolia cv Carlos genome sequencing.</title>
        <authorList>
            <person name="Huff M."/>
            <person name="Hulse-Kemp A."/>
            <person name="Scheffler B."/>
            <person name="Youngblood R."/>
            <person name="Simpson S."/>
            <person name="Babiker E."/>
            <person name="Staton M."/>
        </authorList>
    </citation>
    <scope>NUCLEOTIDE SEQUENCE [LARGE SCALE GENOMIC DNA]</scope>
    <source>
        <tissue evidence="1">Leaf</tissue>
    </source>
</reference>
<sequence length="84" mass="9787">MKNEVENARASDLDSVKTVTLKLEMMHSRISWSCRIWEYDLFREVDYAYVREKQNESVKSAAEGSWSDSCLLLIDCHANRTRGL</sequence>
<organism evidence="1 2">
    <name type="scientific">Vitis rotundifolia</name>
    <name type="common">Muscadine grape</name>
    <dbReference type="NCBI Taxonomy" id="103349"/>
    <lineage>
        <taxon>Eukaryota</taxon>
        <taxon>Viridiplantae</taxon>
        <taxon>Streptophyta</taxon>
        <taxon>Embryophyta</taxon>
        <taxon>Tracheophyta</taxon>
        <taxon>Spermatophyta</taxon>
        <taxon>Magnoliopsida</taxon>
        <taxon>eudicotyledons</taxon>
        <taxon>Gunneridae</taxon>
        <taxon>Pentapetalae</taxon>
        <taxon>rosids</taxon>
        <taxon>Vitales</taxon>
        <taxon>Vitaceae</taxon>
        <taxon>Viteae</taxon>
        <taxon>Vitis</taxon>
    </lineage>
</organism>
<name>A0AA39DFD5_VITRO</name>
<proteinExistence type="predicted"/>
<comment type="caution">
    <text evidence="1">The sequence shown here is derived from an EMBL/GenBank/DDBJ whole genome shotgun (WGS) entry which is preliminary data.</text>
</comment>
<evidence type="ECO:0000313" key="1">
    <source>
        <dbReference type="EMBL" id="KAJ9682001.1"/>
    </source>
</evidence>
<gene>
    <name evidence="1" type="ORF">PVL29_018068</name>
</gene>
<accession>A0AA39DFD5</accession>